<sequence length="81" mass="8466">MAGQSPKARSVAESTTECRLDLTAPSGVASRVAGVLISKLPPRAWNADSCGAIHAQDATAPYWCARRLKSDGPDAVKRGKS</sequence>
<dbReference type="KEGG" id="rba:RB7401"/>
<organism evidence="1 2">
    <name type="scientific">Rhodopirellula baltica (strain DSM 10527 / NCIMB 13988 / SH1)</name>
    <dbReference type="NCBI Taxonomy" id="243090"/>
    <lineage>
        <taxon>Bacteria</taxon>
        <taxon>Pseudomonadati</taxon>
        <taxon>Planctomycetota</taxon>
        <taxon>Planctomycetia</taxon>
        <taxon>Pirellulales</taxon>
        <taxon>Pirellulaceae</taxon>
        <taxon>Rhodopirellula</taxon>
    </lineage>
</organism>
<dbReference type="EMBL" id="BX294146">
    <property type="protein sequence ID" value="CAD75340.1"/>
    <property type="molecule type" value="Genomic_DNA"/>
</dbReference>
<proteinExistence type="predicted"/>
<reference evidence="1 2" key="1">
    <citation type="journal article" date="2003" name="Proc. Natl. Acad. Sci. U.S.A.">
        <title>Complete genome sequence of the marine planctomycete Pirellula sp. strain 1.</title>
        <authorList>
            <person name="Gloeckner F.O."/>
            <person name="Kube M."/>
            <person name="Bauer M."/>
            <person name="Teeling H."/>
            <person name="Lombardot T."/>
            <person name="Ludwig W."/>
            <person name="Gade D."/>
            <person name="Beck A."/>
            <person name="Borzym K."/>
            <person name="Heitmann K."/>
            <person name="Rabus R."/>
            <person name="Schlesner H."/>
            <person name="Amann R."/>
            <person name="Reinhardt R."/>
        </authorList>
    </citation>
    <scope>NUCLEOTIDE SEQUENCE [LARGE SCALE GENOMIC DNA]</scope>
    <source>
        <strain evidence="2">DSM 10527 / NCIMB 13988 / SH1</strain>
    </source>
</reference>
<keyword evidence="2" id="KW-1185">Reference proteome</keyword>
<dbReference type="AlphaFoldDB" id="Q7UNS8"/>
<dbReference type="Proteomes" id="UP000001025">
    <property type="component" value="Chromosome"/>
</dbReference>
<dbReference type="HOGENOM" id="CLU_2571517_0_0_0"/>
<accession>Q7UNS8</accession>
<dbReference type="EnsemblBacteria" id="CAD75340">
    <property type="protein sequence ID" value="CAD75340"/>
    <property type="gene ID" value="RB7401"/>
</dbReference>
<evidence type="ECO:0000313" key="1">
    <source>
        <dbReference type="EMBL" id="CAD75340.1"/>
    </source>
</evidence>
<name>Q7UNS8_RHOBA</name>
<gene>
    <name evidence="1" type="ordered locus">RB7401</name>
</gene>
<dbReference type="InParanoid" id="Q7UNS8"/>
<evidence type="ECO:0000313" key="2">
    <source>
        <dbReference type="Proteomes" id="UP000001025"/>
    </source>
</evidence>
<dbReference type="OrthoDB" id="6230307at2"/>
<protein>
    <submittedName>
        <fullName evidence="1">Uncharacterized protein</fullName>
    </submittedName>
</protein>
<dbReference type="STRING" id="243090.RB7401"/>